<name>A0A838L8R8_9SPHN</name>
<dbReference type="Proteomes" id="UP000570166">
    <property type="component" value="Unassembled WGS sequence"/>
</dbReference>
<accession>A0A838L8R8</accession>
<dbReference type="AlphaFoldDB" id="A0A838L8R8"/>
<evidence type="ECO:0000256" key="1">
    <source>
        <dbReference type="SAM" id="Phobius"/>
    </source>
</evidence>
<gene>
    <name evidence="2" type="ORF">HZF05_10560</name>
</gene>
<protein>
    <submittedName>
        <fullName evidence="2">Uncharacterized protein</fullName>
    </submittedName>
</protein>
<dbReference type="EMBL" id="JACEIB010000006">
    <property type="protein sequence ID" value="MBA2934536.1"/>
    <property type="molecule type" value="Genomic_DNA"/>
</dbReference>
<keyword evidence="1" id="KW-0812">Transmembrane</keyword>
<evidence type="ECO:0000313" key="3">
    <source>
        <dbReference type="Proteomes" id="UP000570166"/>
    </source>
</evidence>
<dbReference type="RefSeq" id="WP_160366010.1">
    <property type="nucleotide sequence ID" value="NZ_JACEIB010000006.1"/>
</dbReference>
<proteinExistence type="predicted"/>
<reference evidence="2 3" key="1">
    <citation type="submission" date="2020-07" db="EMBL/GenBank/DDBJ databases">
        <authorList>
            <person name="Sun Q."/>
        </authorList>
    </citation>
    <scope>NUCLEOTIDE SEQUENCE [LARGE SCALE GENOMIC DNA]</scope>
    <source>
        <strain evidence="2 3">CGMCC 1.13654</strain>
    </source>
</reference>
<feature type="transmembrane region" description="Helical" evidence="1">
    <location>
        <begin position="12"/>
        <end position="30"/>
    </location>
</feature>
<evidence type="ECO:0000313" key="2">
    <source>
        <dbReference type="EMBL" id="MBA2934536.1"/>
    </source>
</evidence>
<keyword evidence="1" id="KW-1133">Transmembrane helix</keyword>
<feature type="transmembrane region" description="Helical" evidence="1">
    <location>
        <begin position="60"/>
        <end position="80"/>
    </location>
</feature>
<comment type="caution">
    <text evidence="2">The sequence shown here is derived from an EMBL/GenBank/DDBJ whole genome shotgun (WGS) entry which is preliminary data.</text>
</comment>
<keyword evidence="3" id="KW-1185">Reference proteome</keyword>
<organism evidence="2 3">
    <name type="scientific">Sphingomonas chungangi</name>
    <dbReference type="NCBI Taxonomy" id="2683589"/>
    <lineage>
        <taxon>Bacteria</taxon>
        <taxon>Pseudomonadati</taxon>
        <taxon>Pseudomonadota</taxon>
        <taxon>Alphaproteobacteria</taxon>
        <taxon>Sphingomonadales</taxon>
        <taxon>Sphingomonadaceae</taxon>
        <taxon>Sphingomonas</taxon>
    </lineage>
</organism>
<keyword evidence="1" id="KW-0472">Membrane</keyword>
<sequence>MLVVFANCLLQVFGGIVAAALVAWAAWHVFKWMRLPELGPWLVLASLFIIPGAARRPFVQMVIFFLGIGALALLPVGRTWREQDRLRRLIKDGTKGKTRGSVPNLHSPT</sequence>